<reference evidence="9" key="1">
    <citation type="submission" date="2021-02" db="EMBL/GenBank/DDBJ databases">
        <authorList>
            <person name="Nowell W R."/>
        </authorList>
    </citation>
    <scope>NUCLEOTIDE SEQUENCE</scope>
</reference>
<name>A0A814ECD8_9BILA</name>
<dbReference type="Pfam" id="PF00001">
    <property type="entry name" value="7tm_1"/>
    <property type="match status" value="1"/>
</dbReference>
<feature type="transmembrane region" description="Helical" evidence="7">
    <location>
        <begin position="54"/>
        <end position="75"/>
    </location>
</feature>
<keyword evidence="5 7" id="KW-0472">Membrane</keyword>
<dbReference type="PANTHER" id="PTHR24241">
    <property type="entry name" value="NEUROPEPTIDE RECEPTOR-RELATED G-PROTEIN COUPLED RECEPTOR"/>
    <property type="match status" value="1"/>
</dbReference>
<feature type="transmembrane region" description="Helical" evidence="7">
    <location>
        <begin position="289"/>
        <end position="308"/>
    </location>
</feature>
<dbReference type="GO" id="GO:0032870">
    <property type="term" value="P:cellular response to hormone stimulus"/>
    <property type="evidence" value="ECO:0007669"/>
    <property type="project" value="TreeGrafter"/>
</dbReference>
<dbReference type="Gene3D" id="1.20.1070.10">
    <property type="entry name" value="Rhodopsin 7-helix transmembrane proteins"/>
    <property type="match status" value="1"/>
</dbReference>
<dbReference type="PROSITE" id="PS50262">
    <property type="entry name" value="G_PROTEIN_RECEP_F1_2"/>
    <property type="match status" value="1"/>
</dbReference>
<evidence type="ECO:0000313" key="9">
    <source>
        <dbReference type="EMBL" id="CAF0967608.1"/>
    </source>
</evidence>
<evidence type="ECO:0000256" key="3">
    <source>
        <dbReference type="ARBA" id="ARBA00022692"/>
    </source>
</evidence>
<feature type="transmembrane region" description="Helical" evidence="7">
    <location>
        <begin position="95"/>
        <end position="116"/>
    </location>
</feature>
<evidence type="ECO:0000256" key="7">
    <source>
        <dbReference type="SAM" id="Phobius"/>
    </source>
</evidence>
<dbReference type="InterPro" id="IPR000276">
    <property type="entry name" value="GPCR_Rhodpsn"/>
</dbReference>
<comment type="subcellular location">
    <subcellularLocation>
        <location evidence="1">Cell membrane</location>
        <topology evidence="1">Multi-pass membrane protein</topology>
    </subcellularLocation>
</comment>
<dbReference type="SUPFAM" id="SSF81321">
    <property type="entry name" value="Family A G protein-coupled receptor-like"/>
    <property type="match status" value="1"/>
</dbReference>
<evidence type="ECO:0000256" key="4">
    <source>
        <dbReference type="ARBA" id="ARBA00022989"/>
    </source>
</evidence>
<proteinExistence type="predicted"/>
<gene>
    <name evidence="9" type="ORF">CJN711_LOCUS711</name>
</gene>
<feature type="transmembrane region" description="Helical" evidence="7">
    <location>
        <begin position="137"/>
        <end position="157"/>
    </location>
</feature>
<dbReference type="AlphaFoldDB" id="A0A814ECD8"/>
<dbReference type="PRINTS" id="PR00237">
    <property type="entry name" value="GPCRRHODOPSN"/>
</dbReference>
<evidence type="ECO:0000256" key="2">
    <source>
        <dbReference type="ARBA" id="ARBA00022475"/>
    </source>
</evidence>
<comment type="caution">
    <text evidence="9">The sequence shown here is derived from an EMBL/GenBank/DDBJ whole genome shotgun (WGS) entry which is preliminary data.</text>
</comment>
<dbReference type="Proteomes" id="UP000663855">
    <property type="component" value="Unassembled WGS sequence"/>
</dbReference>
<dbReference type="PANTHER" id="PTHR24241:SF117">
    <property type="entry name" value="G-PROTEIN COUPLED RECEPTORS FAMILY 1 PROFILE DOMAIN-CONTAINING PROTEIN"/>
    <property type="match status" value="1"/>
</dbReference>
<dbReference type="GO" id="GO:0005886">
    <property type="term" value="C:plasma membrane"/>
    <property type="evidence" value="ECO:0007669"/>
    <property type="project" value="UniProtKB-SubCell"/>
</dbReference>
<evidence type="ECO:0000256" key="6">
    <source>
        <dbReference type="ARBA" id="ARBA00023170"/>
    </source>
</evidence>
<feature type="domain" description="G-protein coupled receptors family 1 profile" evidence="8">
    <location>
        <begin position="36"/>
        <end position="305"/>
    </location>
</feature>
<keyword evidence="3 7" id="KW-0812">Transmembrane</keyword>
<feature type="transmembrane region" description="Helical" evidence="7">
    <location>
        <begin position="21"/>
        <end position="42"/>
    </location>
</feature>
<protein>
    <recommendedName>
        <fullName evidence="8">G-protein coupled receptors family 1 profile domain-containing protein</fullName>
    </recommendedName>
</protein>
<keyword evidence="2" id="KW-1003">Cell membrane</keyword>
<evidence type="ECO:0000259" key="8">
    <source>
        <dbReference type="PROSITE" id="PS50262"/>
    </source>
</evidence>
<keyword evidence="4 7" id="KW-1133">Transmembrane helix</keyword>
<evidence type="ECO:0000313" key="10">
    <source>
        <dbReference type="Proteomes" id="UP000663855"/>
    </source>
</evidence>
<evidence type="ECO:0000256" key="1">
    <source>
        <dbReference type="ARBA" id="ARBA00004651"/>
    </source>
</evidence>
<dbReference type="InterPro" id="IPR017452">
    <property type="entry name" value="GPCR_Rhodpsn_7TM"/>
</dbReference>
<dbReference type="GO" id="GO:0004930">
    <property type="term" value="F:G protein-coupled receptor activity"/>
    <property type="evidence" value="ECO:0007669"/>
    <property type="project" value="InterPro"/>
</dbReference>
<dbReference type="GO" id="GO:0042277">
    <property type="term" value="F:peptide binding"/>
    <property type="evidence" value="ECO:0007669"/>
    <property type="project" value="TreeGrafter"/>
</dbReference>
<feature type="transmembrane region" description="Helical" evidence="7">
    <location>
        <begin position="184"/>
        <end position="206"/>
    </location>
</feature>
<organism evidence="9 10">
    <name type="scientific">Rotaria magnacalcarata</name>
    <dbReference type="NCBI Taxonomy" id="392030"/>
    <lineage>
        <taxon>Eukaryota</taxon>
        <taxon>Metazoa</taxon>
        <taxon>Spiralia</taxon>
        <taxon>Gnathifera</taxon>
        <taxon>Rotifera</taxon>
        <taxon>Eurotatoria</taxon>
        <taxon>Bdelloidea</taxon>
        <taxon>Philodinida</taxon>
        <taxon>Philodinidae</taxon>
        <taxon>Rotaria</taxon>
    </lineage>
</organism>
<feature type="transmembrane region" description="Helical" evidence="7">
    <location>
        <begin position="249"/>
        <end position="269"/>
    </location>
</feature>
<evidence type="ECO:0000256" key="5">
    <source>
        <dbReference type="ARBA" id="ARBA00023136"/>
    </source>
</evidence>
<accession>A0A814ECD8</accession>
<keyword evidence="6" id="KW-0675">Receptor</keyword>
<dbReference type="EMBL" id="CAJNOV010000049">
    <property type="protein sequence ID" value="CAF0967608.1"/>
    <property type="molecule type" value="Genomic_DNA"/>
</dbReference>
<sequence>MSNISSNTTASYYLWSTDKKIRIFILTIIICITLIGNSYIIFKLLYNRRHRTRLQLFILNLAIGDLTICLCTMTSELFLLIFDQQWILGNVACKLTLYIQVVTLASTTFINVAMTYDRYEAVCCPLQSRITFLRVRRIILICWLSSLLTAIPQLFIFEQSFIPGSSTKYQCASTGYTAEWERRIYFTTFASYVLVIPAFCMTIWYIKIINVLTLSTHTWMPKVEDKSSSTTTASTVSSSGTSLAKVKTVHLAMTIIIVFVVCWTPYMVLTLIEVYSNRYWHIPSWLDGVLQTISLAQSSFNPFIYIIFNHKRKRSSTIILALARPIIQISRIKSRRRK</sequence>